<dbReference type="Proteomes" id="UP000789706">
    <property type="component" value="Unassembled WGS sequence"/>
</dbReference>
<feature type="non-terminal residue" evidence="1">
    <location>
        <position position="1"/>
    </location>
</feature>
<evidence type="ECO:0000313" key="1">
    <source>
        <dbReference type="EMBL" id="CAG8617802.1"/>
    </source>
</evidence>
<dbReference type="OrthoDB" id="2380459at2759"/>
<accession>A0A9N9CVL0</accession>
<gene>
    <name evidence="1" type="ORF">DEBURN_LOCUS10243</name>
</gene>
<name>A0A9N9CVL0_9GLOM</name>
<dbReference type="EMBL" id="CAJVPK010002741">
    <property type="protein sequence ID" value="CAG8617802.1"/>
    <property type="molecule type" value="Genomic_DNA"/>
</dbReference>
<comment type="caution">
    <text evidence="1">The sequence shown here is derived from an EMBL/GenBank/DDBJ whole genome shotgun (WGS) entry which is preliminary data.</text>
</comment>
<protein>
    <submittedName>
        <fullName evidence="1">7990_t:CDS:1</fullName>
    </submittedName>
</protein>
<proteinExistence type="predicted"/>
<dbReference type="AlphaFoldDB" id="A0A9N9CVL0"/>
<feature type="non-terminal residue" evidence="1">
    <location>
        <position position="286"/>
    </location>
</feature>
<evidence type="ECO:0000313" key="2">
    <source>
        <dbReference type="Proteomes" id="UP000789706"/>
    </source>
</evidence>
<keyword evidence="2" id="KW-1185">Reference proteome</keyword>
<organism evidence="1 2">
    <name type="scientific">Diversispora eburnea</name>
    <dbReference type="NCBI Taxonomy" id="1213867"/>
    <lineage>
        <taxon>Eukaryota</taxon>
        <taxon>Fungi</taxon>
        <taxon>Fungi incertae sedis</taxon>
        <taxon>Mucoromycota</taxon>
        <taxon>Glomeromycotina</taxon>
        <taxon>Glomeromycetes</taxon>
        <taxon>Diversisporales</taxon>
        <taxon>Diversisporaceae</taxon>
        <taxon>Diversispora</taxon>
    </lineage>
</organism>
<reference evidence="1" key="1">
    <citation type="submission" date="2021-06" db="EMBL/GenBank/DDBJ databases">
        <authorList>
            <person name="Kallberg Y."/>
            <person name="Tangrot J."/>
            <person name="Rosling A."/>
        </authorList>
    </citation>
    <scope>NUCLEOTIDE SEQUENCE</scope>
    <source>
        <strain evidence="1">AZ414A</strain>
    </source>
</reference>
<sequence length="286" mass="33636">IYMHYDLECAKENRLKVYLMNKSSNVFIYKKNTHITGSDMFEKWDNILYNIKKEGGTAGKVTRKRISEIVRPLGDQVKRIHANGFIVAGQVNLKTDIEMCELKLEKRGVCTIKNCISIIWKPLYPEIPNLIIFKKNEFHSTNSLPDFKKKQQDKEQNTEITIKRKSLKRFDLNLPNEIIIEIFQHLRTQNDKLDTECLVSQCTNNELLSLVLYVNKRWNEYKLELINTRETLRVAEAWNIDNESNSEENFDENFQDNNTSDSNMTTISELVYAIDDYLDNTRINRP</sequence>